<evidence type="ECO:0000313" key="13">
    <source>
        <dbReference type="Proteomes" id="UP001589891"/>
    </source>
</evidence>
<gene>
    <name evidence="7 12" type="primary">flgK</name>
    <name evidence="12" type="ORF">ACFFGX_05425</name>
</gene>
<evidence type="ECO:0000256" key="2">
    <source>
        <dbReference type="ARBA" id="ARBA00004613"/>
    </source>
</evidence>
<dbReference type="InterPro" id="IPR002371">
    <property type="entry name" value="FlgK"/>
</dbReference>
<evidence type="ECO:0000256" key="7">
    <source>
        <dbReference type="RuleBase" id="RU362065"/>
    </source>
</evidence>
<dbReference type="RefSeq" id="WP_376943593.1">
    <property type="nucleotide sequence ID" value="NZ_CP171449.1"/>
</dbReference>
<evidence type="ECO:0000256" key="3">
    <source>
        <dbReference type="ARBA" id="ARBA00009677"/>
    </source>
</evidence>
<dbReference type="PANTHER" id="PTHR30033:SF1">
    <property type="entry name" value="FLAGELLAR HOOK-ASSOCIATED PROTEIN 1"/>
    <property type="match status" value="1"/>
</dbReference>
<evidence type="ECO:0000259" key="10">
    <source>
        <dbReference type="Pfam" id="PF21158"/>
    </source>
</evidence>
<sequence length="541" mass="57087">MSIFSIGVSGLNAAQVALNTTSNNITNVYTDGYNRQVTLLGENKLGYGVQSNGVQRQFSLFVATQLNQSTSTSSALEAYETQITQIDNLLADSEAGMGPLLQGFFSSLQDLASAPSDPAARQGLIGTADTLTAQFRAFDDYLNNMQQGVNGQIEDVVFQINNTAEQIAMLNREIGLAKAKTGTAPNSLLDQRDQLVAELSGMVDADLTIQDGDSYNISIGNGQALVSGTRSFALEDMSSSADPTRTVVGYRDGAGNLRELSETTFKGGELGGLMTFRREALDKTQNQLGQLSVSLAQGFNAQHMAGVDYEGNPGQEFFATTQPTVYSNANNTSSAYLEAEFLADVSGLTASDYTVKYTAADGYTVTRNDTEEVVETFAAVATTLEFGGMSVTVSGTPAEGDRFLVLPTKRAAGGLENLIHDTSLIAAGQDDGSGTGSGDNRNALALQNLQNSALVGGVATLSQAYASIVGDVGNRSEVVQVNLAAQQGLTEQLRALQQSESGVNLNEEATNLIRFQQYYQASAKIIEVGATVLDTLLGLNA</sequence>
<proteinExistence type="inferred from homology"/>
<feature type="domain" description="Flagellar basal-body/hook protein C-terminal" evidence="9">
    <location>
        <begin position="500"/>
        <end position="538"/>
    </location>
</feature>
<dbReference type="SUPFAM" id="SSF64518">
    <property type="entry name" value="Phase 1 flagellin"/>
    <property type="match status" value="1"/>
</dbReference>
<keyword evidence="12" id="KW-0282">Flagellum</keyword>
<dbReference type="InterPro" id="IPR053927">
    <property type="entry name" value="FlgK_helical"/>
</dbReference>
<dbReference type="Pfam" id="PF21158">
    <property type="entry name" value="flgK_1st_1"/>
    <property type="match status" value="1"/>
</dbReference>
<feature type="domain" description="Flagellar hook-associated protein FlgK helical" evidence="11">
    <location>
        <begin position="84"/>
        <end position="318"/>
    </location>
</feature>
<dbReference type="PANTHER" id="PTHR30033">
    <property type="entry name" value="FLAGELLAR HOOK-ASSOCIATED PROTEIN 1"/>
    <property type="match status" value="1"/>
</dbReference>
<protein>
    <recommendedName>
        <fullName evidence="4 7">Flagellar hook-associated protein 1</fullName>
        <shortName evidence="7">HAP1</shortName>
    </recommendedName>
</protein>
<keyword evidence="6 7" id="KW-0975">Bacterial flagellum</keyword>
<dbReference type="Pfam" id="PF22638">
    <property type="entry name" value="FlgK_D1"/>
    <property type="match status" value="1"/>
</dbReference>
<dbReference type="Pfam" id="PF06429">
    <property type="entry name" value="Flg_bbr_C"/>
    <property type="match status" value="1"/>
</dbReference>
<dbReference type="Pfam" id="PF00460">
    <property type="entry name" value="Flg_bb_rod"/>
    <property type="match status" value="1"/>
</dbReference>
<dbReference type="InterPro" id="IPR001444">
    <property type="entry name" value="Flag_bb_rod_N"/>
</dbReference>
<dbReference type="InterPro" id="IPR010930">
    <property type="entry name" value="Flg_bb/hook_C_dom"/>
</dbReference>
<organism evidence="12 13">
    <name type="scientific">Azorhizophilus paspali</name>
    <name type="common">Azotobacter paspali</name>
    <dbReference type="NCBI Taxonomy" id="69963"/>
    <lineage>
        <taxon>Bacteria</taxon>
        <taxon>Pseudomonadati</taxon>
        <taxon>Pseudomonadota</taxon>
        <taxon>Gammaproteobacteria</taxon>
        <taxon>Pseudomonadales</taxon>
        <taxon>Pseudomonadaceae</taxon>
        <taxon>Azorhizophilus</taxon>
    </lineage>
</organism>
<reference evidence="12 13" key="1">
    <citation type="submission" date="2024-09" db="EMBL/GenBank/DDBJ databases">
        <authorList>
            <person name="Sun Q."/>
            <person name="Mori K."/>
        </authorList>
    </citation>
    <scope>NUCLEOTIDE SEQUENCE [LARGE SCALE GENOMIC DNA]</scope>
    <source>
        <strain evidence="12 13">NCAIM B.01794</strain>
    </source>
</reference>
<comment type="caution">
    <text evidence="12">The sequence shown here is derived from an EMBL/GenBank/DDBJ whole genome shotgun (WGS) entry which is preliminary data.</text>
</comment>
<evidence type="ECO:0000259" key="8">
    <source>
        <dbReference type="Pfam" id="PF00460"/>
    </source>
</evidence>
<keyword evidence="12" id="KW-0966">Cell projection</keyword>
<evidence type="ECO:0000259" key="11">
    <source>
        <dbReference type="Pfam" id="PF22638"/>
    </source>
</evidence>
<comment type="subcellular location">
    <subcellularLocation>
        <location evidence="1 7">Bacterial flagellum</location>
    </subcellularLocation>
    <subcellularLocation>
        <location evidence="2 7">Secreted</location>
    </subcellularLocation>
</comment>
<feature type="domain" description="Flagellar hook-associated protein 1 D2-like" evidence="10">
    <location>
        <begin position="326"/>
        <end position="407"/>
    </location>
</feature>
<comment type="similarity">
    <text evidence="3 7">Belongs to the flagella basal body rod proteins family.</text>
</comment>
<keyword evidence="13" id="KW-1185">Reference proteome</keyword>
<evidence type="ECO:0000256" key="1">
    <source>
        <dbReference type="ARBA" id="ARBA00004365"/>
    </source>
</evidence>
<accession>A0ABV6SHP6</accession>
<feature type="domain" description="Flagellar basal body rod protein N-terminal" evidence="8">
    <location>
        <begin position="6"/>
        <end position="33"/>
    </location>
</feature>
<dbReference type="InterPro" id="IPR049119">
    <property type="entry name" value="FlgK_D2-like"/>
</dbReference>
<evidence type="ECO:0000259" key="9">
    <source>
        <dbReference type="Pfam" id="PF06429"/>
    </source>
</evidence>
<evidence type="ECO:0000256" key="6">
    <source>
        <dbReference type="ARBA" id="ARBA00023143"/>
    </source>
</evidence>
<evidence type="ECO:0000313" key="12">
    <source>
        <dbReference type="EMBL" id="MFC0709054.1"/>
    </source>
</evidence>
<keyword evidence="5 7" id="KW-0964">Secreted</keyword>
<evidence type="ECO:0000256" key="5">
    <source>
        <dbReference type="ARBA" id="ARBA00022525"/>
    </source>
</evidence>
<dbReference type="NCBIfam" id="TIGR02492">
    <property type="entry name" value="flgK_ends"/>
    <property type="match status" value="1"/>
</dbReference>
<dbReference type="EMBL" id="JBHLSS010000036">
    <property type="protein sequence ID" value="MFC0709054.1"/>
    <property type="molecule type" value="Genomic_DNA"/>
</dbReference>
<dbReference type="PRINTS" id="PR01005">
    <property type="entry name" value="FLGHOOKAP1"/>
</dbReference>
<name>A0ABV6SHP6_AZOPA</name>
<dbReference type="Proteomes" id="UP001589891">
    <property type="component" value="Unassembled WGS sequence"/>
</dbReference>
<evidence type="ECO:0000256" key="4">
    <source>
        <dbReference type="ARBA" id="ARBA00016244"/>
    </source>
</evidence>
<keyword evidence="12" id="KW-0969">Cilium</keyword>